<comment type="caution">
    <text evidence="5">The sequence shown here is derived from an EMBL/GenBank/DDBJ whole genome shotgun (WGS) entry which is preliminary data.</text>
</comment>
<dbReference type="EC" id="3.5.2.9" evidence="5"/>
<organism evidence="5 6">
    <name type="scientific">Aquirufa antheringensis</name>
    <dbReference type="NCBI Taxonomy" id="2516559"/>
    <lineage>
        <taxon>Bacteria</taxon>
        <taxon>Pseudomonadati</taxon>
        <taxon>Bacteroidota</taxon>
        <taxon>Cytophagia</taxon>
        <taxon>Cytophagales</taxon>
        <taxon>Flectobacillaceae</taxon>
        <taxon>Aquirufa</taxon>
    </lineage>
</organism>
<keyword evidence="1" id="KW-0547">Nucleotide-binding</keyword>
<accession>A0A4Q9BH14</accession>
<evidence type="ECO:0000313" key="6">
    <source>
        <dbReference type="Proteomes" id="UP000293583"/>
    </source>
</evidence>
<proteinExistence type="predicted"/>
<dbReference type="InterPro" id="IPR010016">
    <property type="entry name" value="PxpB"/>
</dbReference>
<evidence type="ECO:0000256" key="2">
    <source>
        <dbReference type="ARBA" id="ARBA00022801"/>
    </source>
</evidence>
<dbReference type="InterPro" id="IPR003833">
    <property type="entry name" value="CT_C_D"/>
</dbReference>
<keyword evidence="2 5" id="KW-0378">Hydrolase</keyword>
<dbReference type="RefSeq" id="WP_130922303.1">
    <property type="nucleotide sequence ID" value="NZ_JAANOM010000002.1"/>
</dbReference>
<dbReference type="OrthoDB" id="9778567at2"/>
<feature type="domain" description="Carboxyltransferase" evidence="4">
    <location>
        <begin position="3"/>
        <end position="204"/>
    </location>
</feature>
<dbReference type="Proteomes" id="UP000293583">
    <property type="component" value="Unassembled WGS sequence"/>
</dbReference>
<name>A0A4Q9BH14_9BACT</name>
<evidence type="ECO:0000256" key="3">
    <source>
        <dbReference type="ARBA" id="ARBA00022840"/>
    </source>
</evidence>
<reference evidence="5 6" key="1">
    <citation type="submission" date="2019-02" db="EMBL/GenBank/DDBJ databases">
        <title>Genome of a new Bacteroidetes strain.</title>
        <authorList>
            <person name="Pitt A."/>
        </authorList>
    </citation>
    <scope>NUCLEOTIDE SEQUENCE [LARGE SCALE GENOMIC DNA]</scope>
    <source>
        <strain evidence="5 6">103A-SOEBACH</strain>
    </source>
</reference>
<dbReference type="AlphaFoldDB" id="A0A4Q9BH14"/>
<dbReference type="GO" id="GO:0017168">
    <property type="term" value="F:5-oxoprolinase (ATP-hydrolyzing) activity"/>
    <property type="evidence" value="ECO:0007669"/>
    <property type="project" value="UniProtKB-EC"/>
</dbReference>
<dbReference type="GO" id="GO:0005524">
    <property type="term" value="F:ATP binding"/>
    <property type="evidence" value="ECO:0007669"/>
    <property type="project" value="UniProtKB-KW"/>
</dbReference>
<dbReference type="SUPFAM" id="SSF160467">
    <property type="entry name" value="PH0987 N-terminal domain-like"/>
    <property type="match status" value="1"/>
</dbReference>
<dbReference type="EMBL" id="SEWY01000001">
    <property type="protein sequence ID" value="TBH75101.1"/>
    <property type="molecule type" value="Genomic_DNA"/>
</dbReference>
<sequence>MKPQIYELGDSALTIEFGNEFSENVHQEVMKRFYQFQSFPLPGTLDLIPAYTSLTIVFDLRVVASRFEGLAGMKTLIEQKLAEAFTAVIPEGRLHEIPCVYEGPDLASVASACGLSEQEIIRIHSEKEYTVYFLGFLPGFAYMGTTDERITVDRKLTPAPIQQGDIGLAGNQTGIYPSASPGGWQIIGRTASIPHFRAGDRVRFIPVTL</sequence>
<keyword evidence="3" id="KW-0067">ATP-binding</keyword>
<gene>
    <name evidence="5" type="primary">pxpB</name>
    <name evidence="5" type="ORF">EWU20_00590</name>
</gene>
<dbReference type="Gene3D" id="2.40.100.10">
    <property type="entry name" value="Cyclophilin-like"/>
    <property type="match status" value="1"/>
</dbReference>
<protein>
    <submittedName>
        <fullName evidence="5">5-oxoprolinase subunit PxpB</fullName>
        <ecNumber evidence="5">3.5.2.9</ecNumber>
    </submittedName>
</protein>
<keyword evidence="6" id="KW-1185">Reference proteome</keyword>
<evidence type="ECO:0000313" key="5">
    <source>
        <dbReference type="EMBL" id="TBH75101.1"/>
    </source>
</evidence>
<evidence type="ECO:0000259" key="4">
    <source>
        <dbReference type="SMART" id="SM00796"/>
    </source>
</evidence>
<dbReference type="InterPro" id="IPR029000">
    <property type="entry name" value="Cyclophilin-like_dom_sf"/>
</dbReference>
<dbReference type="SMART" id="SM00796">
    <property type="entry name" value="AHS1"/>
    <property type="match status" value="1"/>
</dbReference>
<dbReference type="Gene3D" id="3.30.1360.40">
    <property type="match status" value="1"/>
</dbReference>
<dbReference type="NCBIfam" id="TIGR00370">
    <property type="entry name" value="5-oxoprolinase subunit PxpB"/>
    <property type="match status" value="1"/>
</dbReference>
<dbReference type="PANTHER" id="PTHR34698">
    <property type="entry name" value="5-OXOPROLINASE SUBUNIT B"/>
    <property type="match status" value="1"/>
</dbReference>
<dbReference type="PANTHER" id="PTHR34698:SF2">
    <property type="entry name" value="5-OXOPROLINASE SUBUNIT B"/>
    <property type="match status" value="1"/>
</dbReference>
<evidence type="ECO:0000256" key="1">
    <source>
        <dbReference type="ARBA" id="ARBA00022741"/>
    </source>
</evidence>
<dbReference type="Pfam" id="PF02682">
    <property type="entry name" value="CT_C_D"/>
    <property type="match status" value="1"/>
</dbReference>
<dbReference type="SUPFAM" id="SSF50891">
    <property type="entry name" value="Cyclophilin-like"/>
    <property type="match status" value="1"/>
</dbReference>